<sequence>MSPNNPPSASSLQQETNQDFPVLHNRKMKELEREYRSTNRTDDTQTNSRGHSAGAMAILQSFNGMKGFMESYGLKIWLDEDVQTARQIINKMLEYDEQHGDFGLLDEESADGVISGREFEDEMEDTSRIENTYQNADENNEGSGMGNLDLDTRQWEVSHGERYCVPDELEGDDVGGDCEGSCNREENFDVSIVDREEGCDDYGFGGCEDDGQGCYGDDYDGNDCEGYDYGRDDDECDYGDDNCDYDSY</sequence>
<reference evidence="2 3" key="1">
    <citation type="submission" date="2019-06" db="EMBL/GenBank/DDBJ databases">
        <title>Genome Sequence of the Brown Rot Fungal Pathogen Monilinia fructicola.</title>
        <authorList>
            <person name="De Miccolis Angelini R.M."/>
            <person name="Landi L."/>
            <person name="Abate D."/>
            <person name="Pollastro S."/>
            <person name="Romanazzi G."/>
            <person name="Faretra F."/>
        </authorList>
    </citation>
    <scope>NUCLEOTIDE SEQUENCE [LARGE SCALE GENOMIC DNA]</scope>
    <source>
        <strain evidence="2 3">Mfrc123</strain>
    </source>
</reference>
<accession>A0A5M9JK57</accession>
<evidence type="ECO:0000313" key="3">
    <source>
        <dbReference type="Proteomes" id="UP000322873"/>
    </source>
</evidence>
<dbReference type="AlphaFoldDB" id="A0A5M9JK57"/>
<protein>
    <submittedName>
        <fullName evidence="2">Uncharacterized protein</fullName>
    </submittedName>
</protein>
<dbReference type="EMBL" id="VICG01000007">
    <property type="protein sequence ID" value="KAA8569854.1"/>
    <property type="molecule type" value="Genomic_DNA"/>
</dbReference>
<feature type="compositionally biased region" description="Polar residues" evidence="1">
    <location>
        <begin position="7"/>
        <end position="19"/>
    </location>
</feature>
<organism evidence="2 3">
    <name type="scientific">Monilinia fructicola</name>
    <name type="common">Brown rot fungus</name>
    <name type="synonym">Ciboria fructicola</name>
    <dbReference type="NCBI Taxonomy" id="38448"/>
    <lineage>
        <taxon>Eukaryota</taxon>
        <taxon>Fungi</taxon>
        <taxon>Dikarya</taxon>
        <taxon>Ascomycota</taxon>
        <taxon>Pezizomycotina</taxon>
        <taxon>Leotiomycetes</taxon>
        <taxon>Helotiales</taxon>
        <taxon>Sclerotiniaceae</taxon>
        <taxon>Monilinia</taxon>
    </lineage>
</organism>
<feature type="region of interest" description="Disordered" evidence="1">
    <location>
        <begin position="1"/>
        <end position="52"/>
    </location>
</feature>
<comment type="caution">
    <text evidence="2">The sequence shown here is derived from an EMBL/GenBank/DDBJ whole genome shotgun (WGS) entry which is preliminary data.</text>
</comment>
<dbReference type="VEuPathDB" id="FungiDB:MFRU_005g00140"/>
<name>A0A5M9JK57_MONFR</name>
<dbReference type="Proteomes" id="UP000322873">
    <property type="component" value="Unassembled WGS sequence"/>
</dbReference>
<gene>
    <name evidence="2" type="ORF">EYC84_002197</name>
</gene>
<keyword evidence="3" id="KW-1185">Reference proteome</keyword>
<feature type="compositionally biased region" description="Basic and acidic residues" evidence="1">
    <location>
        <begin position="28"/>
        <end position="43"/>
    </location>
</feature>
<evidence type="ECO:0000313" key="2">
    <source>
        <dbReference type="EMBL" id="KAA8569854.1"/>
    </source>
</evidence>
<proteinExistence type="predicted"/>
<evidence type="ECO:0000256" key="1">
    <source>
        <dbReference type="SAM" id="MobiDB-lite"/>
    </source>
</evidence>